<dbReference type="OrthoDB" id="8909315at2759"/>
<dbReference type="InterPro" id="IPR036691">
    <property type="entry name" value="Endo/exonu/phosph_ase_sf"/>
</dbReference>
<evidence type="ECO:0008006" key="4">
    <source>
        <dbReference type="Google" id="ProtNLM"/>
    </source>
</evidence>
<dbReference type="AlphaFoldDB" id="A0A553QV82"/>
<accession>A0A553QV82</accession>
<organism evidence="2 3">
    <name type="scientific">Danionella cerebrum</name>
    <dbReference type="NCBI Taxonomy" id="2873325"/>
    <lineage>
        <taxon>Eukaryota</taxon>
        <taxon>Metazoa</taxon>
        <taxon>Chordata</taxon>
        <taxon>Craniata</taxon>
        <taxon>Vertebrata</taxon>
        <taxon>Euteleostomi</taxon>
        <taxon>Actinopterygii</taxon>
        <taxon>Neopterygii</taxon>
        <taxon>Teleostei</taxon>
        <taxon>Ostariophysi</taxon>
        <taxon>Cypriniformes</taxon>
        <taxon>Danionidae</taxon>
        <taxon>Danioninae</taxon>
        <taxon>Danionella</taxon>
    </lineage>
</organism>
<feature type="compositionally biased region" description="Basic and acidic residues" evidence="1">
    <location>
        <begin position="143"/>
        <end position="154"/>
    </location>
</feature>
<dbReference type="PANTHER" id="PTHR46238:SF8">
    <property type="entry name" value="ENDONUCLEASE_EXONUCLEASE_PHOSPHATASE DOMAIN-CONTAINING PROTEIN"/>
    <property type="match status" value="1"/>
</dbReference>
<comment type="caution">
    <text evidence="2">The sequence shown here is derived from an EMBL/GenBank/DDBJ whole genome shotgun (WGS) entry which is preliminary data.</text>
</comment>
<dbReference type="Gene3D" id="3.60.10.10">
    <property type="entry name" value="Endonuclease/exonuclease/phosphatase"/>
    <property type="match status" value="1"/>
</dbReference>
<name>A0A553QV82_9TELE</name>
<sequence>MTGKGRELADMMERRKVDILCVQETRWKGSKARSIGGGYKLFYSTVQCDGECGKEVKRRVQAGWSGWRKVSGVLCDRRVSARIKGKVYRTVVRAAMMYGLETVAVRKRQEAEMEVAEMRMFSLGVTRMDKIRNEHIRGTAQKDVGDGDSRQEVKRKAKDKIYGCAERGQGS</sequence>
<keyword evidence="3" id="KW-1185">Reference proteome</keyword>
<dbReference type="EMBL" id="SRMA01025492">
    <property type="protein sequence ID" value="TRY93881.1"/>
    <property type="molecule type" value="Genomic_DNA"/>
</dbReference>
<evidence type="ECO:0000256" key="1">
    <source>
        <dbReference type="SAM" id="MobiDB-lite"/>
    </source>
</evidence>
<dbReference type="PANTHER" id="PTHR46238">
    <property type="entry name" value="REVERSE TRANSCRIPTASE DOMAIN-CONTAINING PROTEIN"/>
    <property type="match status" value="1"/>
</dbReference>
<reference evidence="2 3" key="1">
    <citation type="journal article" date="2019" name="Sci. Data">
        <title>Hybrid genome assembly and annotation of Danionella translucida.</title>
        <authorList>
            <person name="Kadobianskyi M."/>
            <person name="Schulze L."/>
            <person name="Schuelke M."/>
            <person name="Judkewitz B."/>
        </authorList>
    </citation>
    <scope>NUCLEOTIDE SEQUENCE [LARGE SCALE GENOMIC DNA]</scope>
    <source>
        <strain evidence="2 3">Bolton</strain>
    </source>
</reference>
<gene>
    <name evidence="2" type="ORF">DNTS_023788</name>
</gene>
<dbReference type="Proteomes" id="UP000316079">
    <property type="component" value="Unassembled WGS sequence"/>
</dbReference>
<protein>
    <recommendedName>
        <fullName evidence="4">Endonuclease/exonuclease/phosphatase domain-containing protein</fullName>
    </recommendedName>
</protein>
<proteinExistence type="predicted"/>
<evidence type="ECO:0000313" key="2">
    <source>
        <dbReference type="EMBL" id="TRY93881.1"/>
    </source>
</evidence>
<dbReference type="STRING" id="623744.A0A553QV82"/>
<feature type="region of interest" description="Disordered" evidence="1">
    <location>
        <begin position="137"/>
        <end position="171"/>
    </location>
</feature>
<evidence type="ECO:0000313" key="3">
    <source>
        <dbReference type="Proteomes" id="UP000316079"/>
    </source>
</evidence>